<evidence type="ECO:0000313" key="2">
    <source>
        <dbReference type="Proteomes" id="UP000177039"/>
    </source>
</evidence>
<proteinExistence type="predicted"/>
<dbReference type="AlphaFoldDB" id="A0A1F5H3M9"/>
<protein>
    <submittedName>
        <fullName evidence="1">Uncharacterized protein</fullName>
    </submittedName>
</protein>
<accession>A0A1F5H3M9</accession>
<gene>
    <name evidence="1" type="ORF">A3B54_02745</name>
</gene>
<dbReference type="Proteomes" id="UP000177039">
    <property type="component" value="Unassembled WGS sequence"/>
</dbReference>
<reference evidence="1 2" key="1">
    <citation type="journal article" date="2016" name="Nat. Commun.">
        <title>Thousands of microbial genomes shed light on interconnected biogeochemical processes in an aquifer system.</title>
        <authorList>
            <person name="Anantharaman K."/>
            <person name="Brown C.T."/>
            <person name="Hug L.A."/>
            <person name="Sharon I."/>
            <person name="Castelle C.J."/>
            <person name="Probst A.J."/>
            <person name="Thomas B.C."/>
            <person name="Singh A."/>
            <person name="Wilkins M.J."/>
            <person name="Karaoz U."/>
            <person name="Brodie E.L."/>
            <person name="Williams K.H."/>
            <person name="Hubbard S.S."/>
            <person name="Banfield J.F."/>
        </authorList>
    </citation>
    <scope>NUCLEOTIDE SEQUENCE [LARGE SCALE GENOMIC DNA]</scope>
</reference>
<dbReference type="EMBL" id="MFBT01000033">
    <property type="protein sequence ID" value="OGD98654.1"/>
    <property type="molecule type" value="Genomic_DNA"/>
</dbReference>
<sequence length="239" mass="26710">MDQDRIGVNLREIQRLCQIGGIHRLVVLGVEDLDTSKTVPQILGFNSQGSTYMGKAASKADVSPSESFSAPGWEGKSHPQQWSDALIAVNMNQVRDRIGNDKRWSEGIRSPKAWSHYLNRGIKDGISKEGIAQLLNLRNKVDLAIFAAFVGAAATDAVPLPRWFDPHIPSVREAIQAYFTWSITWNVIERFMDGKRPFLSDGNNRYTAFYGPEVDRAVLLKVLTKTRTLVKQIEGQATQ</sequence>
<name>A0A1F5H3M9_9BACT</name>
<evidence type="ECO:0000313" key="1">
    <source>
        <dbReference type="EMBL" id="OGD98654.1"/>
    </source>
</evidence>
<organism evidence="1 2">
    <name type="scientific">Candidatus Curtissbacteria bacterium RIFCSPLOWO2_01_FULL_42_50</name>
    <dbReference type="NCBI Taxonomy" id="1797730"/>
    <lineage>
        <taxon>Bacteria</taxon>
        <taxon>Candidatus Curtissiibacteriota</taxon>
    </lineage>
</organism>
<comment type="caution">
    <text evidence="1">The sequence shown here is derived from an EMBL/GenBank/DDBJ whole genome shotgun (WGS) entry which is preliminary data.</text>
</comment>